<accession>A0A9X4D6U2</accession>
<protein>
    <submittedName>
        <fullName evidence="3">Phage baseplate assembly protein V</fullName>
    </submittedName>
</protein>
<evidence type="ECO:0000256" key="1">
    <source>
        <dbReference type="SAM" id="MobiDB-lite"/>
    </source>
</evidence>
<evidence type="ECO:0000313" key="4">
    <source>
        <dbReference type="Proteomes" id="UP001150678"/>
    </source>
</evidence>
<dbReference type="InterPro" id="IPR014462">
    <property type="entry name" value="Phage_Mu_Gp45"/>
</dbReference>
<feature type="domain" description="Bacteriophage Mu Gp45 N-terminal" evidence="2">
    <location>
        <begin position="18"/>
        <end position="84"/>
    </location>
</feature>
<dbReference type="AlphaFoldDB" id="A0A9X4D6U2"/>
<feature type="compositionally biased region" description="Low complexity" evidence="1">
    <location>
        <begin position="148"/>
        <end position="158"/>
    </location>
</feature>
<gene>
    <name evidence="3" type="ORF">NP533_24265</name>
</gene>
<dbReference type="Pfam" id="PF06890">
    <property type="entry name" value="Phage_Mu_Gp45"/>
    <property type="match status" value="1"/>
</dbReference>
<dbReference type="InterPro" id="IPR013046">
    <property type="entry name" value="GpV/Gp45"/>
</dbReference>
<dbReference type="NCBIfam" id="TIGR01644">
    <property type="entry name" value="phage_P2_V"/>
    <property type="match status" value="1"/>
</dbReference>
<dbReference type="RefSeq" id="WP_274079720.1">
    <property type="nucleotide sequence ID" value="NZ_JANIAN010000043.1"/>
</dbReference>
<evidence type="ECO:0000313" key="3">
    <source>
        <dbReference type="EMBL" id="MDD2109302.1"/>
    </source>
</evidence>
<sequence length="171" mass="18422">MNDMLRDLGSRVMMMFSRGVLRSVNDAGPRQQVQVELLKNELRDGLEHMQNYGFTSHPRGGDCAVAFTGGNREQGIVLLIDDRRYRIPLLAGEVAIYDDLGNKVELLREMVKITAVQHVEVAAPTIKLVGDLEVVGNINTTGTITNNGKNIGSTHQHGGVTGGSGNSGAPV</sequence>
<dbReference type="InterPro" id="IPR053861">
    <property type="entry name" value="Phage_Mu_Gp45_N"/>
</dbReference>
<name>A0A9X4D6U2_9PSED</name>
<comment type="caution">
    <text evidence="3">The sequence shown here is derived from an EMBL/GenBank/DDBJ whole genome shotgun (WGS) entry which is preliminary data.</text>
</comment>
<reference evidence="3" key="1">
    <citation type="submission" date="2022-07" db="EMBL/GenBank/DDBJ databases">
        <title>Multi-strain Analysis of Pseudomonas putida Reveals Metabolic and Genetic Diversity.</title>
        <authorList>
            <person name="Monk J.M."/>
        </authorList>
    </citation>
    <scope>NUCLEOTIDE SEQUENCE</scope>
    <source>
        <strain evidence="3">17514</strain>
    </source>
</reference>
<dbReference type="EMBL" id="JANIAN010000043">
    <property type="protein sequence ID" value="MDD2109302.1"/>
    <property type="molecule type" value="Genomic_DNA"/>
</dbReference>
<organism evidence="3 4">
    <name type="scientific">Pseudomonas asiatica</name>
    <dbReference type="NCBI Taxonomy" id="2219225"/>
    <lineage>
        <taxon>Bacteria</taxon>
        <taxon>Pseudomonadati</taxon>
        <taxon>Pseudomonadota</taxon>
        <taxon>Gammaproteobacteria</taxon>
        <taxon>Pseudomonadales</taxon>
        <taxon>Pseudomonadaceae</taxon>
        <taxon>Pseudomonas</taxon>
    </lineage>
</organism>
<evidence type="ECO:0000259" key="2">
    <source>
        <dbReference type="Pfam" id="PF06890"/>
    </source>
</evidence>
<dbReference type="PIRSF" id="PIRSF012337">
    <property type="entry name" value="gp45"/>
    <property type="match status" value="1"/>
</dbReference>
<feature type="region of interest" description="Disordered" evidence="1">
    <location>
        <begin position="148"/>
        <end position="171"/>
    </location>
</feature>
<feature type="compositionally biased region" description="Gly residues" evidence="1">
    <location>
        <begin position="159"/>
        <end position="171"/>
    </location>
</feature>
<dbReference type="Proteomes" id="UP001150678">
    <property type="component" value="Unassembled WGS sequence"/>
</dbReference>
<proteinExistence type="predicted"/>